<reference evidence="2" key="4">
    <citation type="journal article" date="2015" name="G3 (Bethesda)">
        <title>Genome sequences of three phytopathogenic species of the Magnaporthaceae family of fungi.</title>
        <authorList>
            <person name="Okagaki L.H."/>
            <person name="Nunes C.C."/>
            <person name="Sailsbery J."/>
            <person name="Clay B."/>
            <person name="Brown D."/>
            <person name="John T."/>
            <person name="Oh Y."/>
            <person name="Young N."/>
            <person name="Fitzgerald M."/>
            <person name="Haas B.J."/>
            <person name="Zeng Q."/>
            <person name="Young S."/>
            <person name="Adiconis X."/>
            <person name="Fan L."/>
            <person name="Levin J.Z."/>
            <person name="Mitchell T.K."/>
            <person name="Okubara P.A."/>
            <person name="Farman M.L."/>
            <person name="Kohn L.M."/>
            <person name="Birren B."/>
            <person name="Ma L.-J."/>
            <person name="Dean R.A."/>
        </authorList>
    </citation>
    <scope>NUCLEOTIDE SEQUENCE</scope>
    <source>
        <strain evidence="2">R3-111a-1</strain>
    </source>
</reference>
<dbReference type="HOGENOM" id="CLU_877299_0_0_1"/>
<name>J3P218_GAET3</name>
<dbReference type="EMBL" id="GL385398">
    <property type="protein sequence ID" value="EJT73710.1"/>
    <property type="molecule type" value="Genomic_DNA"/>
</dbReference>
<dbReference type="VEuPathDB" id="FungiDB:GGTG_07566"/>
<dbReference type="AlphaFoldDB" id="J3P218"/>
<sequence length="317" mass="35209">MGAEYSAPIQPHDPVRDGPWPYETILSYYKITVKRVPELPPRMQQATWDLLVDDASASPFGREHRVFRFEVTSAFWWDSGAADDSSIPRYMVGWADPAAGWIVVSRRTHSDFQAHPAGRGGHPPSLRLPRSALIPACWAAVAREVGGAWPPRAVVVQLGGREDRDDMALVDRLAERHRCGHASMPVCPLSGDAEVAGDWVFEAEGWHLEPIGLKESDRPSPMELLQRGHVGGGLCTVLLEEHDDFSGALPRSIAFYRKPDGKEYLFHLEMLHEADHHGADELADLRRAWRAANPPVARQRVEPSFMGVCANGLSRHA</sequence>
<keyword evidence="3" id="KW-1185">Reference proteome</keyword>
<dbReference type="Proteomes" id="UP000006039">
    <property type="component" value="Unassembled WGS sequence"/>
</dbReference>
<evidence type="ECO:0000313" key="2">
    <source>
        <dbReference type="EnsemblFungi" id="EJT73710"/>
    </source>
</evidence>
<gene>
    <name evidence="2" type="primary">20348024</name>
    <name evidence="1" type="ORF">GGTG_07566</name>
</gene>
<dbReference type="EnsemblFungi" id="EJT73710">
    <property type="protein sequence ID" value="EJT73710"/>
    <property type="gene ID" value="GGTG_07566"/>
</dbReference>
<evidence type="ECO:0000313" key="1">
    <source>
        <dbReference type="EMBL" id="EJT73710.1"/>
    </source>
</evidence>
<proteinExistence type="predicted"/>
<evidence type="ECO:0000313" key="3">
    <source>
        <dbReference type="Proteomes" id="UP000006039"/>
    </source>
</evidence>
<reference evidence="1" key="3">
    <citation type="submission" date="2010-09" db="EMBL/GenBank/DDBJ databases">
        <title>Annotation of Gaeumannomyces graminis var. tritici R3-111a-1.</title>
        <authorList>
            <consortium name="The Broad Institute Genome Sequencing Platform"/>
            <person name="Ma L.-J."/>
            <person name="Dead R."/>
            <person name="Young S.K."/>
            <person name="Zeng Q."/>
            <person name="Gargeya S."/>
            <person name="Fitzgerald M."/>
            <person name="Haas B."/>
            <person name="Abouelleil A."/>
            <person name="Alvarado L."/>
            <person name="Arachchi H.M."/>
            <person name="Berlin A."/>
            <person name="Brown A."/>
            <person name="Chapman S.B."/>
            <person name="Chen Z."/>
            <person name="Dunbar C."/>
            <person name="Freedman E."/>
            <person name="Gearin G."/>
            <person name="Gellesch M."/>
            <person name="Goldberg J."/>
            <person name="Griggs A."/>
            <person name="Gujja S."/>
            <person name="Heiman D."/>
            <person name="Howarth C."/>
            <person name="Larson L."/>
            <person name="Lui A."/>
            <person name="MacDonald P.J.P."/>
            <person name="Mehta T."/>
            <person name="Montmayeur A."/>
            <person name="Murphy C."/>
            <person name="Neiman D."/>
            <person name="Pearson M."/>
            <person name="Priest M."/>
            <person name="Roberts A."/>
            <person name="Saif S."/>
            <person name="Shea T."/>
            <person name="Shenoy N."/>
            <person name="Sisk P."/>
            <person name="Stolte C."/>
            <person name="Sykes S."/>
            <person name="Yandava C."/>
            <person name="Wortman J."/>
            <person name="Nusbaum C."/>
            <person name="Birren B."/>
        </authorList>
    </citation>
    <scope>NUCLEOTIDE SEQUENCE</scope>
    <source>
        <strain evidence="1">R3-111a-1</strain>
    </source>
</reference>
<reference evidence="1" key="2">
    <citation type="submission" date="2010-07" db="EMBL/GenBank/DDBJ databases">
        <authorList>
            <consortium name="The Broad Institute Genome Sequencing Platform"/>
            <consortium name="Broad Institute Genome Sequencing Center for Infectious Disease"/>
            <person name="Ma L.-J."/>
            <person name="Dead R."/>
            <person name="Young S."/>
            <person name="Zeng Q."/>
            <person name="Koehrsen M."/>
            <person name="Alvarado L."/>
            <person name="Berlin A."/>
            <person name="Chapman S.B."/>
            <person name="Chen Z."/>
            <person name="Freedman E."/>
            <person name="Gellesch M."/>
            <person name="Goldberg J."/>
            <person name="Griggs A."/>
            <person name="Gujja S."/>
            <person name="Heilman E.R."/>
            <person name="Heiman D."/>
            <person name="Hepburn T."/>
            <person name="Howarth C."/>
            <person name="Jen D."/>
            <person name="Larson L."/>
            <person name="Mehta T."/>
            <person name="Neiman D."/>
            <person name="Pearson M."/>
            <person name="Roberts A."/>
            <person name="Saif S."/>
            <person name="Shea T."/>
            <person name="Shenoy N."/>
            <person name="Sisk P."/>
            <person name="Stolte C."/>
            <person name="Sykes S."/>
            <person name="Walk T."/>
            <person name="White J."/>
            <person name="Yandava C."/>
            <person name="Haas B."/>
            <person name="Nusbaum C."/>
            <person name="Birren B."/>
        </authorList>
    </citation>
    <scope>NUCLEOTIDE SEQUENCE</scope>
    <source>
        <strain evidence="1">R3-111a-1</strain>
    </source>
</reference>
<protein>
    <submittedName>
        <fullName evidence="1 2">Uncharacterized protein</fullName>
    </submittedName>
</protein>
<reference evidence="3" key="1">
    <citation type="submission" date="2010-07" db="EMBL/GenBank/DDBJ databases">
        <title>The genome sequence of Gaeumannomyces graminis var. tritici strain R3-111a-1.</title>
        <authorList>
            <consortium name="The Broad Institute Genome Sequencing Platform"/>
            <person name="Ma L.-J."/>
            <person name="Dead R."/>
            <person name="Young S."/>
            <person name="Zeng Q."/>
            <person name="Koehrsen M."/>
            <person name="Alvarado L."/>
            <person name="Berlin A."/>
            <person name="Chapman S.B."/>
            <person name="Chen Z."/>
            <person name="Freedman E."/>
            <person name="Gellesch M."/>
            <person name="Goldberg J."/>
            <person name="Griggs A."/>
            <person name="Gujja S."/>
            <person name="Heilman E.R."/>
            <person name="Heiman D."/>
            <person name="Hepburn T."/>
            <person name="Howarth C."/>
            <person name="Jen D."/>
            <person name="Larson L."/>
            <person name="Mehta T."/>
            <person name="Neiman D."/>
            <person name="Pearson M."/>
            <person name="Roberts A."/>
            <person name="Saif S."/>
            <person name="Shea T."/>
            <person name="Shenoy N."/>
            <person name="Sisk P."/>
            <person name="Stolte C."/>
            <person name="Sykes S."/>
            <person name="Walk T."/>
            <person name="White J."/>
            <person name="Yandava C."/>
            <person name="Haas B."/>
            <person name="Nusbaum C."/>
            <person name="Birren B."/>
        </authorList>
    </citation>
    <scope>NUCLEOTIDE SEQUENCE [LARGE SCALE GENOMIC DNA]</scope>
    <source>
        <strain evidence="3">R3-111a-1</strain>
    </source>
</reference>
<dbReference type="GeneID" id="20348024"/>
<dbReference type="RefSeq" id="XP_009223654.1">
    <property type="nucleotide sequence ID" value="XM_009225390.1"/>
</dbReference>
<accession>J3P218</accession>
<organism evidence="1">
    <name type="scientific">Gaeumannomyces tritici (strain R3-111a-1)</name>
    <name type="common">Wheat and barley take-all root rot fungus</name>
    <name type="synonym">Gaeumannomyces graminis var. tritici</name>
    <dbReference type="NCBI Taxonomy" id="644352"/>
    <lineage>
        <taxon>Eukaryota</taxon>
        <taxon>Fungi</taxon>
        <taxon>Dikarya</taxon>
        <taxon>Ascomycota</taxon>
        <taxon>Pezizomycotina</taxon>
        <taxon>Sordariomycetes</taxon>
        <taxon>Sordariomycetidae</taxon>
        <taxon>Magnaporthales</taxon>
        <taxon>Magnaporthaceae</taxon>
        <taxon>Gaeumannomyces</taxon>
    </lineage>
</organism>
<reference evidence="2" key="5">
    <citation type="submission" date="2018-04" db="UniProtKB">
        <authorList>
            <consortium name="EnsemblFungi"/>
        </authorList>
    </citation>
    <scope>IDENTIFICATION</scope>
    <source>
        <strain evidence="2">R3-111a-1</strain>
    </source>
</reference>